<proteinExistence type="predicted"/>
<dbReference type="InterPro" id="IPR029021">
    <property type="entry name" value="Prot-tyrosine_phosphatase-like"/>
</dbReference>
<reference evidence="1 2" key="1">
    <citation type="journal article" date="2016" name="Environ. Microbiol.">
        <title>New Methyloceanibacter diversity from North Sea sediments includes methanotroph containing solely the soluble methane monooxygenase.</title>
        <authorList>
            <person name="Vekeman B."/>
            <person name="Kerckhof F.M."/>
            <person name="Cremers G."/>
            <person name="de Vos P."/>
            <person name="Vandamme P."/>
            <person name="Boon N."/>
            <person name="Op den Camp H.J."/>
            <person name="Heylen K."/>
        </authorList>
    </citation>
    <scope>NUCLEOTIDE SEQUENCE [LARGE SCALE GENOMIC DNA]</scope>
    <source>
        <strain evidence="1 2">R-67177</strain>
    </source>
</reference>
<keyword evidence="2" id="KW-1185">Reference proteome</keyword>
<gene>
    <name evidence="1" type="ORF">AUC71_12710</name>
</gene>
<dbReference type="PROSITE" id="PS00383">
    <property type="entry name" value="TYR_PHOSPHATASE_1"/>
    <property type="match status" value="1"/>
</dbReference>
<dbReference type="AlphaFoldDB" id="A0A1E3WAT5"/>
<comment type="caution">
    <text evidence="1">The sequence shown here is derived from an EMBL/GenBank/DDBJ whole genome shotgun (WGS) entry which is preliminary data.</text>
</comment>
<evidence type="ECO:0008006" key="3">
    <source>
        <dbReference type="Google" id="ProtNLM"/>
    </source>
</evidence>
<name>A0A1E3WAT5_9HYPH</name>
<evidence type="ECO:0000313" key="2">
    <source>
        <dbReference type="Proteomes" id="UP000095042"/>
    </source>
</evidence>
<dbReference type="InterPro" id="IPR016130">
    <property type="entry name" value="Tyr_Pase_AS"/>
</dbReference>
<organism evidence="1 2">
    <name type="scientific">Methyloceanibacter marginalis</name>
    <dbReference type="NCBI Taxonomy" id="1774971"/>
    <lineage>
        <taxon>Bacteria</taxon>
        <taxon>Pseudomonadati</taxon>
        <taxon>Pseudomonadota</taxon>
        <taxon>Alphaproteobacteria</taxon>
        <taxon>Hyphomicrobiales</taxon>
        <taxon>Hyphomicrobiaceae</taxon>
        <taxon>Methyloceanibacter</taxon>
    </lineage>
</organism>
<sequence length="183" mass="20073">MSPDTIFVSPLSLVHDTVADVRVSHLVTLINGETLIDTPPSIVKERHLRLSMNDICEARDGLVVPCEDHVAELIQFTLDWDQQAPLLIHCWAGISRSTAGAFIALCALNPDSDEHTLARVLRRASPTAYPNRRLVALADNVLSRKGRMSAAVEHIGRGQFAEGLVFSLPRPARGVSHDRRSGQ</sequence>
<dbReference type="EMBL" id="LPWD01000202">
    <property type="protein sequence ID" value="ODS02901.1"/>
    <property type="molecule type" value="Genomic_DNA"/>
</dbReference>
<protein>
    <recommendedName>
        <fullName evidence="3">Tyrosine protein phosphatase</fullName>
    </recommendedName>
</protein>
<evidence type="ECO:0000313" key="1">
    <source>
        <dbReference type="EMBL" id="ODS02901.1"/>
    </source>
</evidence>
<dbReference type="Gene3D" id="3.90.190.10">
    <property type="entry name" value="Protein tyrosine phosphatase superfamily"/>
    <property type="match status" value="1"/>
</dbReference>
<dbReference type="Proteomes" id="UP000095042">
    <property type="component" value="Unassembled WGS sequence"/>
</dbReference>
<dbReference type="OrthoDB" id="9794527at2"/>
<dbReference type="SUPFAM" id="SSF52799">
    <property type="entry name" value="(Phosphotyrosine protein) phosphatases II"/>
    <property type="match status" value="1"/>
</dbReference>
<accession>A0A1E3WAT5</accession>